<dbReference type="RefSeq" id="XP_009041061.1">
    <property type="nucleotide sequence ID" value="XM_009042813.1"/>
</dbReference>
<protein>
    <recommendedName>
        <fullName evidence="4">Cullin family profile domain-containing protein</fullName>
    </recommendedName>
</protein>
<dbReference type="SUPFAM" id="SSF75632">
    <property type="entry name" value="Cullin homology domain"/>
    <property type="match status" value="1"/>
</dbReference>
<organism evidence="6">
    <name type="scientific">Aureococcus anophagefferens</name>
    <name type="common">Harmful bloom alga</name>
    <dbReference type="NCBI Taxonomy" id="44056"/>
    <lineage>
        <taxon>Eukaryota</taxon>
        <taxon>Sar</taxon>
        <taxon>Stramenopiles</taxon>
        <taxon>Ochrophyta</taxon>
        <taxon>Pelagophyceae</taxon>
        <taxon>Pelagomonadales</taxon>
        <taxon>Pelagomonadaceae</taxon>
        <taxon>Aureococcus</taxon>
    </lineage>
</organism>
<proteinExistence type="inferred from homology"/>
<reference evidence="5 6" key="1">
    <citation type="journal article" date="2011" name="Proc. Natl. Acad. Sci. U.S.A.">
        <title>Niche of harmful alga Aureococcus anophagefferens revealed through ecogenomics.</title>
        <authorList>
            <person name="Gobler C.J."/>
            <person name="Berry D.L."/>
            <person name="Dyhrman S.T."/>
            <person name="Wilhelm S.W."/>
            <person name="Salamov A."/>
            <person name="Lobanov A.V."/>
            <person name="Zhang Y."/>
            <person name="Collier J.L."/>
            <person name="Wurch L.L."/>
            <person name="Kustka A.B."/>
            <person name="Dill B.D."/>
            <person name="Shah M."/>
            <person name="VerBerkmoes N.C."/>
            <person name="Kuo A."/>
            <person name="Terry A."/>
            <person name="Pangilinan J."/>
            <person name="Lindquist E.A."/>
            <person name="Lucas S."/>
            <person name="Paulsen I.T."/>
            <person name="Hattenrath-Lehmann T.K."/>
            <person name="Talmage S.C."/>
            <person name="Walker E.A."/>
            <person name="Koch F."/>
            <person name="Burson A.M."/>
            <person name="Marcoval M.A."/>
            <person name="Tang Y.Z."/>
            <person name="Lecleir G.R."/>
            <person name="Coyne K.J."/>
            <person name="Berg G.M."/>
            <person name="Bertrand E.M."/>
            <person name="Saito M.A."/>
            <person name="Gladyshev V.N."/>
            <person name="Grigoriev I.V."/>
        </authorList>
    </citation>
    <scope>NUCLEOTIDE SEQUENCE [LARGE SCALE GENOMIC DNA]</scope>
    <source>
        <strain evidence="6">CCMP 1984</strain>
    </source>
</reference>
<dbReference type="EMBL" id="GL833154">
    <property type="protein sequence ID" value="EGB04208.1"/>
    <property type="molecule type" value="Genomic_DNA"/>
</dbReference>
<dbReference type="InterPro" id="IPR036388">
    <property type="entry name" value="WH-like_DNA-bd_sf"/>
</dbReference>
<keyword evidence="6" id="KW-1185">Reference proteome</keyword>
<dbReference type="KEGG" id="aaf:AURANDRAFT_55274"/>
<sequence>MCSNAGTCDHSKALYDRTKSEIENVLQNHVVPELKKNLTDGGHMILSRFSHHWENHKVFVKWMQQLFRHLDNGYVANSSISTITSVGLKLFFDIVFDRFKGEICDSLINAIDKERDGADIDPQLLRSCVEVFPVMGLCSKCTDLKTVQSVLNTQPDLTVYEADFETLLLERTSDYYARKSIDWLGAKSTPSYLRKAEAALDSERERVSRYLHMSSQQKLLGTCERELLQKHKEVLIEREQSGLIALLAEDRAEDLKRMFDLFRRISDGLTPMATTTKKFVQIQGGKLLQQRRDLVQALKSEGKKVTADDPSMINCLLALHAKMSTLVFDLFDGENQFQRALKEAFQDVINTDATPDISNVEMLVMHTDRVLSGKVRLAEEEVESCLEQIIQLFQFLSDKDLYAELYREQLAKRLLSRRSTAIHTEKSMIVKMKTQQGAPFTTKLEGMVNDFTLGKELDQTWSSHLNKLRVEGLPADQLKMNFSVQVLTQGFWPSQKQRELQLSREMSNAQSMFDKWYKERHSHRILSWIYALGDVIVKGGFSDRSYDMTMTAFQAMALLGLSSRTDAMSFHEIRDQMAIDETTGKRVLHSLSCGKYRLLKKTGHPRTINCLMDSFHSNASFSSKLKRFLVQMSALDGEGKKKVDVEIQQQRGFSIDATIVRILKARKRLSHQELVGEVIHQVQNFAPESKLIRQRVEGLIERERAPLSQALVECSSFLAFAQVLKKR</sequence>
<evidence type="ECO:0000256" key="2">
    <source>
        <dbReference type="PROSITE-ProRule" id="PRU00330"/>
    </source>
</evidence>
<comment type="similarity">
    <text evidence="1 2 3">Belongs to the cullin family.</text>
</comment>
<dbReference type="InterPro" id="IPR016158">
    <property type="entry name" value="Cullin_homology"/>
</dbReference>
<dbReference type="SUPFAM" id="SSF46785">
    <property type="entry name" value="Winged helix' DNA-binding domain"/>
    <property type="match status" value="1"/>
</dbReference>
<dbReference type="Proteomes" id="UP000002729">
    <property type="component" value="Unassembled WGS sequence"/>
</dbReference>
<dbReference type="OMA" id="MYTLFNH"/>
<dbReference type="GO" id="GO:0031625">
    <property type="term" value="F:ubiquitin protein ligase binding"/>
    <property type="evidence" value="ECO:0007669"/>
    <property type="project" value="InterPro"/>
</dbReference>
<evidence type="ECO:0000313" key="6">
    <source>
        <dbReference type="Proteomes" id="UP000002729"/>
    </source>
</evidence>
<evidence type="ECO:0000313" key="5">
    <source>
        <dbReference type="EMBL" id="EGB04208.1"/>
    </source>
</evidence>
<dbReference type="PROSITE" id="PS50069">
    <property type="entry name" value="CULLIN_2"/>
    <property type="match status" value="1"/>
</dbReference>
<dbReference type="AlphaFoldDB" id="F0YKY7"/>
<dbReference type="Pfam" id="PF26557">
    <property type="entry name" value="Cullin_AB"/>
    <property type="match status" value="1"/>
</dbReference>
<dbReference type="InterPro" id="IPR016159">
    <property type="entry name" value="Cullin_repeat-like_dom_sf"/>
</dbReference>
<dbReference type="InterPro" id="IPR059120">
    <property type="entry name" value="Cullin-like_AB"/>
</dbReference>
<dbReference type="SMART" id="SM00182">
    <property type="entry name" value="CULLIN"/>
    <property type="match status" value="1"/>
</dbReference>
<dbReference type="SMART" id="SM00884">
    <property type="entry name" value="Cullin_Nedd8"/>
    <property type="match status" value="1"/>
</dbReference>
<dbReference type="eggNOG" id="KOG2166">
    <property type="taxonomic scope" value="Eukaryota"/>
</dbReference>
<evidence type="ECO:0000259" key="4">
    <source>
        <dbReference type="PROSITE" id="PS50069"/>
    </source>
</evidence>
<name>F0YKY7_AURAN</name>
<dbReference type="InParanoid" id="F0YKY7"/>
<dbReference type="FunFam" id="1.20.1310.10:FF:000001">
    <property type="entry name" value="Cullin 3"/>
    <property type="match status" value="1"/>
</dbReference>
<dbReference type="FunCoup" id="F0YKY7">
    <property type="interactions" value="255"/>
</dbReference>
<dbReference type="InterPro" id="IPR036390">
    <property type="entry name" value="WH_DNA-bd_sf"/>
</dbReference>
<dbReference type="Pfam" id="PF10557">
    <property type="entry name" value="Cullin_Nedd8"/>
    <property type="match status" value="1"/>
</dbReference>
<dbReference type="GO" id="GO:0006511">
    <property type="term" value="P:ubiquitin-dependent protein catabolic process"/>
    <property type="evidence" value="ECO:0007669"/>
    <property type="project" value="InterPro"/>
</dbReference>
<dbReference type="InterPro" id="IPR019559">
    <property type="entry name" value="Cullin_neddylation_domain"/>
</dbReference>
<feature type="domain" description="Cullin family profile" evidence="4">
    <location>
        <begin position="358"/>
        <end position="592"/>
    </location>
</feature>
<dbReference type="InterPro" id="IPR036317">
    <property type="entry name" value="Cullin_homology_sf"/>
</dbReference>
<accession>F0YKY7</accession>
<dbReference type="Gene3D" id="3.30.230.130">
    <property type="entry name" value="Cullin, Chain C, Domain 2"/>
    <property type="match status" value="1"/>
</dbReference>
<dbReference type="GeneID" id="20222506"/>
<evidence type="ECO:0000256" key="3">
    <source>
        <dbReference type="RuleBase" id="RU003829"/>
    </source>
</evidence>
<dbReference type="InterPro" id="IPR045093">
    <property type="entry name" value="Cullin"/>
</dbReference>
<dbReference type="SUPFAM" id="SSF74788">
    <property type="entry name" value="Cullin repeat-like"/>
    <property type="match status" value="1"/>
</dbReference>
<dbReference type="PANTHER" id="PTHR11932">
    <property type="entry name" value="CULLIN"/>
    <property type="match status" value="1"/>
</dbReference>
<dbReference type="Pfam" id="PF00888">
    <property type="entry name" value="Cullin"/>
    <property type="match status" value="1"/>
</dbReference>
<evidence type="ECO:0000256" key="1">
    <source>
        <dbReference type="ARBA" id="ARBA00006019"/>
    </source>
</evidence>
<dbReference type="InterPro" id="IPR001373">
    <property type="entry name" value="Cullin_N"/>
</dbReference>
<dbReference type="Gene3D" id="1.10.10.10">
    <property type="entry name" value="Winged helix-like DNA-binding domain superfamily/Winged helix DNA-binding domain"/>
    <property type="match status" value="1"/>
</dbReference>
<dbReference type="OrthoDB" id="27073at2759"/>
<gene>
    <name evidence="5" type="ORF">AURANDRAFT_55274</name>
</gene>
<dbReference type="Gene3D" id="1.20.1310.10">
    <property type="entry name" value="Cullin Repeats"/>
    <property type="match status" value="4"/>
</dbReference>